<evidence type="ECO:0000313" key="3">
    <source>
        <dbReference type="EMBL" id="RRJ33516.1"/>
    </source>
</evidence>
<dbReference type="Pfam" id="PF03686">
    <property type="entry name" value="UPF0146"/>
    <property type="match status" value="1"/>
</dbReference>
<accession>A0A3P3RJ10</accession>
<comment type="similarity">
    <text evidence="1 2">Belongs to the UPF0146 family.</text>
</comment>
<protein>
    <recommendedName>
        <fullName evidence="2">UPF0146 protein EIK79_01565</fullName>
    </recommendedName>
</protein>
<dbReference type="OrthoDB" id="59816at2157"/>
<reference evidence="3 4" key="1">
    <citation type="submission" date="2018-11" db="EMBL/GenBank/DDBJ databases">
        <title>Taxonoimc description of Halomarina strain SPP-AMP-1.</title>
        <authorList>
            <person name="Pal Y."/>
            <person name="Srinivasana K."/>
            <person name="Verma A."/>
            <person name="Kumar P."/>
        </authorList>
    </citation>
    <scope>NUCLEOTIDE SEQUENCE [LARGE SCALE GENOMIC DNA]</scope>
    <source>
        <strain evidence="3 4">SPP-AMP-1</strain>
    </source>
</reference>
<name>A0A3P3RJ10_9EURY</name>
<keyword evidence="4" id="KW-1185">Reference proteome</keyword>
<dbReference type="AlphaFoldDB" id="A0A3P3RJ10"/>
<dbReference type="Gene3D" id="3.40.50.150">
    <property type="entry name" value="Vaccinia Virus protein VP39"/>
    <property type="match status" value="1"/>
</dbReference>
<comment type="caution">
    <text evidence="3">The sequence shown here is derived from an EMBL/GenBank/DDBJ whole genome shotgun (WGS) entry which is preliminary data.</text>
</comment>
<dbReference type="Proteomes" id="UP000282322">
    <property type="component" value="Unassembled WGS sequence"/>
</dbReference>
<evidence type="ECO:0000256" key="2">
    <source>
        <dbReference type="HAMAP-Rule" id="MF_00341"/>
    </source>
</evidence>
<organism evidence="3 4">
    <name type="scientific">Halocatena pleomorpha</name>
    <dbReference type="NCBI Taxonomy" id="1785090"/>
    <lineage>
        <taxon>Archaea</taxon>
        <taxon>Methanobacteriati</taxon>
        <taxon>Methanobacteriota</taxon>
        <taxon>Stenosarchaea group</taxon>
        <taxon>Halobacteria</taxon>
        <taxon>Halobacteriales</taxon>
        <taxon>Natronomonadaceae</taxon>
        <taxon>Halocatena</taxon>
    </lineage>
</organism>
<dbReference type="RefSeq" id="WP_124953381.1">
    <property type="nucleotide sequence ID" value="NZ_RRCH01000003.1"/>
</dbReference>
<evidence type="ECO:0000313" key="4">
    <source>
        <dbReference type="Proteomes" id="UP000282322"/>
    </source>
</evidence>
<gene>
    <name evidence="3" type="ORF">EIK79_01565</name>
</gene>
<evidence type="ECO:0000256" key="1">
    <source>
        <dbReference type="ARBA" id="ARBA00006969"/>
    </source>
</evidence>
<proteinExistence type="inferred from homology"/>
<dbReference type="HAMAP" id="MF_00341">
    <property type="entry name" value="UPF0146"/>
    <property type="match status" value="1"/>
</dbReference>
<dbReference type="InterPro" id="IPR005353">
    <property type="entry name" value="UPF0146"/>
</dbReference>
<dbReference type="EMBL" id="RRCH01000003">
    <property type="protein sequence ID" value="RRJ33516.1"/>
    <property type="molecule type" value="Genomic_DNA"/>
</dbReference>
<sequence>MHRKELERTGYKYPDVTTSRTREALVDRLASYETVIEIGIGARTDVATALANRTEVIAVDVQECSVPPGVTFVRDDITAPQSAVYTRGDAVYALNCPPELQRPLWSIARNANADCLFTTLGNDPALPNVESETLPGETLFRVHTERGEPV</sequence>
<dbReference type="InterPro" id="IPR029063">
    <property type="entry name" value="SAM-dependent_MTases_sf"/>
</dbReference>